<feature type="domain" description="DDH" evidence="6">
    <location>
        <begin position="73"/>
        <end position="233"/>
    </location>
</feature>
<dbReference type="FunFam" id="3.90.1640.30:FF:000001">
    <property type="entry name" value="Single-stranded-DNA-specific exonuclease RecJ"/>
    <property type="match status" value="1"/>
</dbReference>
<accession>A0A011ND25</accession>
<dbReference type="Pfam" id="PF17768">
    <property type="entry name" value="RecJ_OB"/>
    <property type="match status" value="1"/>
</dbReference>
<dbReference type="InterPro" id="IPR041122">
    <property type="entry name" value="RecJ_OB"/>
</dbReference>
<dbReference type="PANTHER" id="PTHR30255:SF2">
    <property type="entry name" value="SINGLE-STRANDED-DNA-SPECIFIC EXONUCLEASE RECJ"/>
    <property type="match status" value="1"/>
</dbReference>
<dbReference type="Proteomes" id="UP000021816">
    <property type="component" value="Unassembled WGS sequence"/>
</dbReference>
<dbReference type="Gene3D" id="3.90.1640.30">
    <property type="match status" value="1"/>
</dbReference>
<dbReference type="AlphaFoldDB" id="A0A011ND25"/>
<dbReference type="PANTHER" id="PTHR30255">
    <property type="entry name" value="SINGLE-STRANDED-DNA-SPECIFIC EXONUCLEASE RECJ"/>
    <property type="match status" value="1"/>
</dbReference>
<evidence type="ECO:0000256" key="3">
    <source>
        <dbReference type="ARBA" id="ARBA00022722"/>
    </source>
</evidence>
<evidence type="ECO:0000256" key="2">
    <source>
        <dbReference type="ARBA" id="ARBA00019841"/>
    </source>
</evidence>
<keyword evidence="3" id="KW-0540">Nuclease</keyword>
<dbReference type="Pfam" id="PF01368">
    <property type="entry name" value="DHH"/>
    <property type="match status" value="1"/>
</dbReference>
<dbReference type="GO" id="GO:0006281">
    <property type="term" value="P:DNA repair"/>
    <property type="evidence" value="ECO:0007669"/>
    <property type="project" value="InterPro"/>
</dbReference>
<keyword evidence="4 9" id="KW-0378">Hydrolase</keyword>
<dbReference type="Gene3D" id="3.10.310.30">
    <property type="match status" value="1"/>
</dbReference>
<keyword evidence="5 9" id="KW-0269">Exonuclease</keyword>
<dbReference type="InterPro" id="IPR051673">
    <property type="entry name" value="SSDNA_exonuclease_RecJ"/>
</dbReference>
<name>A0A011ND25_9PROT</name>
<dbReference type="GO" id="GO:0006310">
    <property type="term" value="P:DNA recombination"/>
    <property type="evidence" value="ECO:0007669"/>
    <property type="project" value="InterPro"/>
</dbReference>
<comment type="similarity">
    <text evidence="1">Belongs to the RecJ family.</text>
</comment>
<evidence type="ECO:0000313" key="10">
    <source>
        <dbReference type="Proteomes" id="UP000021816"/>
    </source>
</evidence>
<reference evidence="9 10" key="1">
    <citation type="submission" date="2014-02" db="EMBL/GenBank/DDBJ databases">
        <title>Expanding our view of genomic diversity in Candidatus Accumulibacter clades.</title>
        <authorList>
            <person name="Skennerton C.T."/>
            <person name="Barr J.J."/>
            <person name="Slater F.R."/>
            <person name="Bond P.L."/>
            <person name="Tyson G.W."/>
        </authorList>
    </citation>
    <scope>NUCLEOTIDE SEQUENCE [LARGE SCALE GENOMIC DNA]</scope>
    <source>
        <strain evidence="10">BA-92</strain>
    </source>
</reference>
<dbReference type="GO" id="GO:0008409">
    <property type="term" value="F:5'-3' exonuclease activity"/>
    <property type="evidence" value="ECO:0007669"/>
    <property type="project" value="InterPro"/>
</dbReference>
<dbReference type="STRING" id="1454003.AW10_01721"/>
<dbReference type="PATRIC" id="fig|1454003.3.peg.1772"/>
<dbReference type="SUPFAM" id="SSF64182">
    <property type="entry name" value="DHH phosphoesterases"/>
    <property type="match status" value="1"/>
</dbReference>
<evidence type="ECO:0000259" key="8">
    <source>
        <dbReference type="Pfam" id="PF17768"/>
    </source>
</evidence>
<gene>
    <name evidence="9" type="primary">recJ</name>
    <name evidence="9" type="ORF">AW10_01721</name>
</gene>
<evidence type="ECO:0000256" key="4">
    <source>
        <dbReference type="ARBA" id="ARBA00022801"/>
    </source>
</evidence>
<evidence type="ECO:0000259" key="7">
    <source>
        <dbReference type="Pfam" id="PF02272"/>
    </source>
</evidence>
<comment type="caution">
    <text evidence="9">The sequence shown here is derived from an EMBL/GenBank/DDBJ whole genome shotgun (WGS) entry which is preliminary data.</text>
</comment>
<dbReference type="InterPro" id="IPR004610">
    <property type="entry name" value="RecJ"/>
</dbReference>
<feature type="domain" description="RecJ OB" evidence="8">
    <location>
        <begin position="477"/>
        <end position="573"/>
    </location>
</feature>
<evidence type="ECO:0000259" key="6">
    <source>
        <dbReference type="Pfam" id="PF01368"/>
    </source>
</evidence>
<dbReference type="InterPro" id="IPR001667">
    <property type="entry name" value="DDH_dom"/>
</dbReference>
<dbReference type="InterPro" id="IPR038763">
    <property type="entry name" value="DHH_sf"/>
</dbReference>
<dbReference type="NCBIfam" id="TIGR00644">
    <property type="entry name" value="recJ"/>
    <property type="match status" value="1"/>
</dbReference>
<dbReference type="InterPro" id="IPR003156">
    <property type="entry name" value="DHHA1_dom"/>
</dbReference>
<evidence type="ECO:0000256" key="1">
    <source>
        <dbReference type="ARBA" id="ARBA00005915"/>
    </source>
</evidence>
<dbReference type="Pfam" id="PF02272">
    <property type="entry name" value="DHHA1"/>
    <property type="match status" value="1"/>
</dbReference>
<evidence type="ECO:0000313" key="9">
    <source>
        <dbReference type="EMBL" id="EXI80578.1"/>
    </source>
</evidence>
<evidence type="ECO:0000256" key="5">
    <source>
        <dbReference type="ARBA" id="ARBA00022839"/>
    </source>
</evidence>
<proteinExistence type="inferred from homology"/>
<dbReference type="GO" id="GO:0003676">
    <property type="term" value="F:nucleic acid binding"/>
    <property type="evidence" value="ECO:0007669"/>
    <property type="project" value="InterPro"/>
</dbReference>
<protein>
    <recommendedName>
        <fullName evidence="2">Single-stranded-DNA-specific exonuclease RecJ</fullName>
    </recommendedName>
</protein>
<sequence length="579" mass="62892">MTTLRGRRVSQRVQWQLEQQGLHPLLARIYAARGIVMRSELDYEFQSLLPPARLTHADQAAVLLADAIAKQAKILIVADYDCDGATACAVGIRALRAFGARVDYLVPNRFTYGYGLSPDIVDLAAKSSPDLIVTVDNGIASVDGVARARELGIATLITDHHLPGDELPAAACIVNPNQPGCDFPSKALAGVGVMFYVMLALRAELRRRDWFSENSGRSEPKLATLLDLVALGTVADVVKLDHNNRVLVSQGLQRIRQGRLTPGIAAIFRAAGRAPAQASSSDLGFLIGPRLNAAGRLADMSLGIECLITDDPGRAMNIAQQLDALNRERREIEAGMQEQALLLIDKVGANATTDADSDSAATGVSLFDADWHQGVVGIVAARIKERLHRPVFAFARGEGDGGEIKGSGRSVPGLHLRDALDLVGKRAPGLLLRFGGHAMAAGVTIRECDLPRFRELFAQVAEELLAPADRTRTLETDGGLESGYYSIATARLLEAEVWGQGFPAPLFEDEFIVESQRILKDKHLKMRLRKGTQRLDAIQFNFSHTPGHTIRAAYRLAINDFNGVQTPQLMIEHIEHRSP</sequence>
<feature type="domain" description="DHHA1" evidence="7">
    <location>
        <begin position="367"/>
        <end position="462"/>
    </location>
</feature>
<organism evidence="9 10">
    <name type="scientific">Candidatus Accumulibacter appositus</name>
    <dbReference type="NCBI Taxonomy" id="1454003"/>
    <lineage>
        <taxon>Bacteria</taxon>
        <taxon>Pseudomonadati</taxon>
        <taxon>Pseudomonadota</taxon>
        <taxon>Betaproteobacteria</taxon>
        <taxon>Candidatus Accumulibacter</taxon>
    </lineage>
</organism>
<dbReference type="EMBL" id="JEMX01000030">
    <property type="protein sequence ID" value="EXI80578.1"/>
    <property type="molecule type" value="Genomic_DNA"/>
</dbReference>